<accession>A0AAE0Y1E0</accession>
<dbReference type="AlphaFoldDB" id="A0AAE0Y1E0"/>
<comment type="caution">
    <text evidence="1">The sequence shown here is derived from an EMBL/GenBank/DDBJ whole genome shotgun (WGS) entry which is preliminary data.</text>
</comment>
<name>A0AAE0Y1E0_9GAST</name>
<dbReference type="EMBL" id="JAWDGP010007144">
    <property type="protein sequence ID" value="KAK3729399.1"/>
    <property type="molecule type" value="Genomic_DNA"/>
</dbReference>
<evidence type="ECO:0000313" key="1">
    <source>
        <dbReference type="EMBL" id="KAK3729399.1"/>
    </source>
</evidence>
<organism evidence="1 2">
    <name type="scientific">Elysia crispata</name>
    <name type="common">lettuce slug</name>
    <dbReference type="NCBI Taxonomy" id="231223"/>
    <lineage>
        <taxon>Eukaryota</taxon>
        <taxon>Metazoa</taxon>
        <taxon>Spiralia</taxon>
        <taxon>Lophotrochozoa</taxon>
        <taxon>Mollusca</taxon>
        <taxon>Gastropoda</taxon>
        <taxon>Heterobranchia</taxon>
        <taxon>Euthyneura</taxon>
        <taxon>Panpulmonata</taxon>
        <taxon>Sacoglossa</taxon>
        <taxon>Placobranchoidea</taxon>
        <taxon>Plakobranchidae</taxon>
        <taxon>Elysia</taxon>
    </lineage>
</organism>
<proteinExistence type="predicted"/>
<evidence type="ECO:0000313" key="2">
    <source>
        <dbReference type="Proteomes" id="UP001283361"/>
    </source>
</evidence>
<protein>
    <submittedName>
        <fullName evidence="1">Uncharacterized protein</fullName>
    </submittedName>
</protein>
<keyword evidence="2" id="KW-1185">Reference proteome</keyword>
<sequence length="168" mass="18624">MLDVTVRYSMGTDSGLAGSHRCCRLVASESTRFSTSVYRFIEPFYSHQADDLDSLVSHVDQAQARVPHARGDGARGEQYQNVGQLVTRHRHNGRWSLGRSSASFLVDPGNRHKHGHAQVGQPRLAARKCSLCDQCDARGYEVALDLRGEVRRGGRTEADSLEKGRETT</sequence>
<gene>
    <name evidence="1" type="ORF">RRG08_053598</name>
</gene>
<reference evidence="1" key="1">
    <citation type="journal article" date="2023" name="G3 (Bethesda)">
        <title>A reference genome for the long-term kleptoplast-retaining sea slug Elysia crispata morphotype clarki.</title>
        <authorList>
            <person name="Eastman K.E."/>
            <person name="Pendleton A.L."/>
            <person name="Shaikh M.A."/>
            <person name="Suttiyut T."/>
            <person name="Ogas R."/>
            <person name="Tomko P."/>
            <person name="Gavelis G."/>
            <person name="Widhalm J.R."/>
            <person name="Wisecaver J.H."/>
        </authorList>
    </citation>
    <scope>NUCLEOTIDE SEQUENCE</scope>
    <source>
        <strain evidence="1">ECLA1</strain>
    </source>
</reference>
<dbReference type="Proteomes" id="UP001283361">
    <property type="component" value="Unassembled WGS sequence"/>
</dbReference>